<dbReference type="InterPro" id="IPR029068">
    <property type="entry name" value="Glyas_Bleomycin-R_OHBP_Dase"/>
</dbReference>
<proteinExistence type="predicted"/>
<dbReference type="CDD" id="cd06587">
    <property type="entry name" value="VOC"/>
    <property type="match status" value="1"/>
</dbReference>
<accession>A0A1D8GK22</accession>
<evidence type="ECO:0000313" key="4">
    <source>
        <dbReference type="Proteomes" id="UP000095743"/>
    </source>
</evidence>
<keyword evidence="1" id="KW-0479">Metal-binding</keyword>
<evidence type="ECO:0000259" key="2">
    <source>
        <dbReference type="PROSITE" id="PS51819"/>
    </source>
</evidence>
<dbReference type="STRING" id="1424294.Gferi_17880"/>
<dbReference type="GO" id="GO:0046491">
    <property type="term" value="P:L-methylmalonyl-CoA metabolic process"/>
    <property type="evidence" value="ECO:0007669"/>
    <property type="project" value="TreeGrafter"/>
</dbReference>
<dbReference type="GO" id="GO:0004493">
    <property type="term" value="F:methylmalonyl-CoA epimerase activity"/>
    <property type="evidence" value="ECO:0007669"/>
    <property type="project" value="TreeGrafter"/>
</dbReference>
<dbReference type="EMBL" id="CP017269">
    <property type="protein sequence ID" value="AOT71258.1"/>
    <property type="molecule type" value="Genomic_DNA"/>
</dbReference>
<gene>
    <name evidence="3" type="ORF">Gferi_17880</name>
</gene>
<dbReference type="Proteomes" id="UP000095743">
    <property type="component" value="Chromosome"/>
</dbReference>
<reference evidence="3 4" key="1">
    <citation type="submission" date="2016-09" db="EMBL/GenBank/DDBJ databases">
        <title>Genomic analysis reveals versatility of anaerobic energy metabolism of Geosporobacter ferrireducens IRF9 of phylum Firmicutes.</title>
        <authorList>
            <person name="Kim S.-J."/>
        </authorList>
    </citation>
    <scope>NUCLEOTIDE SEQUENCE [LARGE SCALE GENOMIC DNA]</scope>
    <source>
        <strain evidence="3 4">IRF9</strain>
    </source>
</reference>
<dbReference type="Gene3D" id="3.10.180.10">
    <property type="entry name" value="2,3-Dihydroxybiphenyl 1,2-Dioxygenase, domain 1"/>
    <property type="match status" value="1"/>
</dbReference>
<dbReference type="InterPro" id="IPR037523">
    <property type="entry name" value="VOC_core"/>
</dbReference>
<protein>
    <recommendedName>
        <fullName evidence="2">VOC domain-containing protein</fullName>
    </recommendedName>
</protein>
<keyword evidence="4" id="KW-1185">Reference proteome</keyword>
<feature type="domain" description="VOC" evidence="2">
    <location>
        <begin position="3"/>
        <end position="122"/>
    </location>
</feature>
<dbReference type="Pfam" id="PF00903">
    <property type="entry name" value="Glyoxalase"/>
    <property type="match status" value="1"/>
</dbReference>
<dbReference type="PROSITE" id="PS51819">
    <property type="entry name" value="VOC"/>
    <property type="match status" value="1"/>
</dbReference>
<dbReference type="GO" id="GO:0046872">
    <property type="term" value="F:metal ion binding"/>
    <property type="evidence" value="ECO:0007669"/>
    <property type="project" value="UniProtKB-KW"/>
</dbReference>
<dbReference type="PANTHER" id="PTHR43048:SF3">
    <property type="entry name" value="METHYLMALONYL-COA EPIMERASE, MITOCHONDRIAL"/>
    <property type="match status" value="1"/>
</dbReference>
<sequence>MLTLEHVGICAKDTVKLKDWYVKVFDFKIVYDNKKEMPTFFLLMEDQSMIEIYPAENPTDQGNNKDQGIRHLAFGTDNIEKEYQNLQNHQVEIIEELKTNPKGVSTVFFRDIEGNILHFIQRPEPLYK</sequence>
<dbReference type="AlphaFoldDB" id="A0A1D8GK22"/>
<organism evidence="3 4">
    <name type="scientific">Geosporobacter ferrireducens</name>
    <dbReference type="NCBI Taxonomy" id="1424294"/>
    <lineage>
        <taxon>Bacteria</taxon>
        <taxon>Bacillati</taxon>
        <taxon>Bacillota</taxon>
        <taxon>Clostridia</taxon>
        <taxon>Peptostreptococcales</taxon>
        <taxon>Thermotaleaceae</taxon>
        <taxon>Geosporobacter</taxon>
    </lineage>
</organism>
<evidence type="ECO:0000313" key="3">
    <source>
        <dbReference type="EMBL" id="AOT71258.1"/>
    </source>
</evidence>
<dbReference type="OrthoDB" id="9788468at2"/>
<dbReference type="RefSeq" id="WP_069978901.1">
    <property type="nucleotide sequence ID" value="NZ_CP017269.1"/>
</dbReference>
<dbReference type="SUPFAM" id="SSF54593">
    <property type="entry name" value="Glyoxalase/Bleomycin resistance protein/Dihydroxybiphenyl dioxygenase"/>
    <property type="match status" value="1"/>
</dbReference>
<name>A0A1D8GK22_9FIRM</name>
<dbReference type="InterPro" id="IPR004360">
    <property type="entry name" value="Glyas_Fos-R_dOase_dom"/>
</dbReference>
<dbReference type="InterPro" id="IPR051785">
    <property type="entry name" value="MMCE/EMCE_epimerase"/>
</dbReference>
<dbReference type="KEGG" id="gfe:Gferi_17880"/>
<dbReference type="PANTHER" id="PTHR43048">
    <property type="entry name" value="METHYLMALONYL-COA EPIMERASE"/>
    <property type="match status" value="1"/>
</dbReference>
<evidence type="ECO:0000256" key="1">
    <source>
        <dbReference type="ARBA" id="ARBA00022723"/>
    </source>
</evidence>